<keyword evidence="3 6" id="KW-0249">Electron transport</keyword>
<keyword evidence="6" id="KW-0963">Cytoplasm</keyword>
<gene>
    <name evidence="8" type="ORF">KT71_04135</name>
</gene>
<sequence length="83" mass="9028">MYTTRFCPYCVAAKRLLDAKGVSYEDIPVDGDAQLRKKMTELAGQRTVPQIWIGESHVGGYTDLAALEQRGLLDGLLSGGPQS</sequence>
<dbReference type="EMBL" id="AAOA02000002">
    <property type="protein sequence ID" value="EAQ97466.1"/>
    <property type="molecule type" value="Genomic_DNA"/>
</dbReference>
<keyword evidence="2 6" id="KW-0813">Transport</keyword>
<evidence type="ECO:0000313" key="8">
    <source>
        <dbReference type="EMBL" id="EAQ97466.1"/>
    </source>
</evidence>
<evidence type="ECO:0000256" key="4">
    <source>
        <dbReference type="ARBA" id="ARBA00023157"/>
    </source>
</evidence>
<dbReference type="NCBIfam" id="TIGR02181">
    <property type="entry name" value="GRX_bact"/>
    <property type="match status" value="1"/>
</dbReference>
<evidence type="ECO:0000313" key="9">
    <source>
        <dbReference type="Proteomes" id="UP000019205"/>
    </source>
</evidence>
<dbReference type="GO" id="GO:0045454">
    <property type="term" value="P:cell redox homeostasis"/>
    <property type="evidence" value="ECO:0007669"/>
    <property type="project" value="InterPro"/>
</dbReference>
<organism evidence="8 9">
    <name type="scientific">Congregibacter litoralis KT71</name>
    <dbReference type="NCBI Taxonomy" id="314285"/>
    <lineage>
        <taxon>Bacteria</taxon>
        <taxon>Pseudomonadati</taxon>
        <taxon>Pseudomonadota</taxon>
        <taxon>Gammaproteobacteria</taxon>
        <taxon>Cellvibrionales</taxon>
        <taxon>Halieaceae</taxon>
        <taxon>Congregibacter</taxon>
    </lineage>
</organism>
<dbReference type="Proteomes" id="UP000019205">
    <property type="component" value="Chromosome"/>
</dbReference>
<dbReference type="InterPro" id="IPR002109">
    <property type="entry name" value="Glutaredoxin"/>
</dbReference>
<dbReference type="RefSeq" id="WP_008293240.1">
    <property type="nucleotide sequence ID" value="NZ_CM002299.1"/>
</dbReference>
<dbReference type="AlphaFoldDB" id="A4A8S4"/>
<reference evidence="8 9" key="1">
    <citation type="journal article" date="2007" name="Proc. Natl. Acad. Sci. U.S.A.">
        <title>Characterization of a marine gammaproteobacterium capable of aerobic anoxygenic photosynthesis.</title>
        <authorList>
            <person name="Fuchs B.M."/>
            <person name="Spring S."/>
            <person name="Teeling H."/>
            <person name="Quast C."/>
            <person name="Wulf J."/>
            <person name="Schattenhofer M."/>
            <person name="Yan S."/>
            <person name="Ferriera S."/>
            <person name="Johnson J."/>
            <person name="Glockner F.O."/>
            <person name="Amann R."/>
        </authorList>
    </citation>
    <scope>NUCLEOTIDE SEQUENCE [LARGE SCALE GENOMIC DNA]</scope>
    <source>
        <strain evidence="8">KT71</strain>
    </source>
</reference>
<evidence type="ECO:0000256" key="2">
    <source>
        <dbReference type="ARBA" id="ARBA00022448"/>
    </source>
</evidence>
<dbReference type="PROSITE" id="PS51354">
    <property type="entry name" value="GLUTAREDOXIN_2"/>
    <property type="match status" value="1"/>
</dbReference>
<dbReference type="GO" id="GO:0034599">
    <property type="term" value="P:cellular response to oxidative stress"/>
    <property type="evidence" value="ECO:0007669"/>
    <property type="project" value="TreeGrafter"/>
</dbReference>
<evidence type="ECO:0000256" key="5">
    <source>
        <dbReference type="ARBA" id="ARBA00023284"/>
    </source>
</evidence>
<comment type="caution">
    <text evidence="8">The sequence shown here is derived from an EMBL/GenBank/DDBJ whole genome shotgun (WGS) entry which is preliminary data.</text>
</comment>
<keyword evidence="5 6" id="KW-0676">Redox-active center</keyword>
<comment type="similarity">
    <text evidence="1 6">Belongs to the glutaredoxin family.</text>
</comment>
<dbReference type="Gene3D" id="3.40.30.10">
    <property type="entry name" value="Glutaredoxin"/>
    <property type="match status" value="1"/>
</dbReference>
<dbReference type="InterPro" id="IPR011900">
    <property type="entry name" value="GRX_bact"/>
</dbReference>
<dbReference type="OrthoDB" id="9814618at2"/>
<proteinExistence type="inferred from homology"/>
<evidence type="ECO:0000259" key="7">
    <source>
        <dbReference type="Pfam" id="PF00462"/>
    </source>
</evidence>
<dbReference type="GO" id="GO:0015038">
    <property type="term" value="F:glutathione disulfide oxidoreductase activity"/>
    <property type="evidence" value="ECO:0007669"/>
    <property type="project" value="UniProtKB-UniRule"/>
</dbReference>
<dbReference type="SUPFAM" id="SSF52833">
    <property type="entry name" value="Thioredoxin-like"/>
    <property type="match status" value="1"/>
</dbReference>
<accession>A4A8S4</accession>
<evidence type="ECO:0000256" key="3">
    <source>
        <dbReference type="ARBA" id="ARBA00022982"/>
    </source>
</evidence>
<comment type="function">
    <text evidence="6">Has a glutathione-disulfide oxidoreductase activity in the presence of NADPH and glutathione reductase. Reduces low molecular weight disulfides and proteins.</text>
</comment>
<dbReference type="InterPro" id="IPR014025">
    <property type="entry name" value="Glutaredoxin_subgr"/>
</dbReference>
<dbReference type="HOGENOM" id="CLU_026126_7_3_6"/>
<dbReference type="eggNOG" id="COG0695">
    <property type="taxonomic scope" value="Bacteria"/>
</dbReference>
<name>A4A8S4_9GAMM</name>
<dbReference type="GO" id="GO:0005737">
    <property type="term" value="C:cytoplasm"/>
    <property type="evidence" value="ECO:0007669"/>
    <property type="project" value="TreeGrafter"/>
</dbReference>
<reference evidence="8 9" key="2">
    <citation type="journal article" date="2009" name="PLoS ONE">
        <title>The photosynthetic apparatus and its regulation in the aerobic gammaproteobacterium Congregibacter litoralis gen. nov., sp. nov.</title>
        <authorList>
            <person name="Spring S."/>
            <person name="Lunsdorf H."/>
            <person name="Fuchs B.M."/>
            <person name="Tindall B.J."/>
        </authorList>
    </citation>
    <scope>NUCLEOTIDE SEQUENCE [LARGE SCALE GENOMIC DNA]</scope>
    <source>
        <strain evidence="8">KT71</strain>
    </source>
</reference>
<dbReference type="STRING" id="314285.KT71_04135"/>
<dbReference type="PROSITE" id="PS00195">
    <property type="entry name" value="GLUTAREDOXIN_1"/>
    <property type="match status" value="1"/>
</dbReference>
<keyword evidence="9" id="KW-1185">Reference proteome</keyword>
<keyword evidence="4" id="KW-1015">Disulfide bond</keyword>
<dbReference type="InterPro" id="IPR036249">
    <property type="entry name" value="Thioredoxin-like_sf"/>
</dbReference>
<dbReference type="Pfam" id="PF00462">
    <property type="entry name" value="Glutaredoxin"/>
    <property type="match status" value="1"/>
</dbReference>
<dbReference type="PANTHER" id="PTHR45694:SF18">
    <property type="entry name" value="GLUTAREDOXIN-1-RELATED"/>
    <property type="match status" value="1"/>
</dbReference>
<evidence type="ECO:0000256" key="1">
    <source>
        <dbReference type="ARBA" id="ARBA00007787"/>
    </source>
</evidence>
<dbReference type="PANTHER" id="PTHR45694">
    <property type="entry name" value="GLUTAREDOXIN 2"/>
    <property type="match status" value="1"/>
</dbReference>
<dbReference type="PRINTS" id="PR00160">
    <property type="entry name" value="GLUTAREDOXIN"/>
</dbReference>
<feature type="domain" description="Glutaredoxin" evidence="7">
    <location>
        <begin position="1"/>
        <end position="58"/>
    </location>
</feature>
<dbReference type="InterPro" id="IPR011767">
    <property type="entry name" value="GLR_AS"/>
</dbReference>
<protein>
    <recommendedName>
        <fullName evidence="6">Glutaredoxin</fullName>
    </recommendedName>
</protein>
<evidence type="ECO:0000256" key="6">
    <source>
        <dbReference type="RuleBase" id="RU364065"/>
    </source>
</evidence>
<dbReference type="CDD" id="cd03418">
    <property type="entry name" value="GRX_GRXb_1_3_like"/>
    <property type="match status" value="1"/>
</dbReference>